<dbReference type="AlphaFoldDB" id="A0A0F3PVL2"/>
<name>A0A0F3PVL2_ANAPH</name>
<sequence>MAVKLYKLINYAYGWLKNSAKKADNTACVVSRSQVLFC</sequence>
<gene>
    <name evidence="1" type="ORF">APHCRT_1139</name>
</gene>
<dbReference type="Proteomes" id="UP000033722">
    <property type="component" value="Unassembled WGS sequence"/>
</dbReference>
<evidence type="ECO:0000313" key="1">
    <source>
        <dbReference type="EMBL" id="KJV83956.1"/>
    </source>
</evidence>
<comment type="caution">
    <text evidence="1">The sequence shown here is derived from an EMBL/GenBank/DDBJ whole genome shotgun (WGS) entry which is preliminary data.</text>
</comment>
<dbReference type="EMBL" id="LAOD01000024">
    <property type="protein sequence ID" value="KJV83956.1"/>
    <property type="molecule type" value="Genomic_DNA"/>
</dbReference>
<accession>A0A0F3PVL2</accession>
<proteinExistence type="predicted"/>
<organism evidence="1 2">
    <name type="scientific">Anaplasma phagocytophilum str. CRT53-1</name>
    <dbReference type="NCBI Taxonomy" id="1359157"/>
    <lineage>
        <taxon>Bacteria</taxon>
        <taxon>Pseudomonadati</taxon>
        <taxon>Pseudomonadota</taxon>
        <taxon>Alphaproteobacteria</taxon>
        <taxon>Rickettsiales</taxon>
        <taxon>Anaplasmataceae</taxon>
        <taxon>Anaplasma</taxon>
        <taxon>phagocytophilum group</taxon>
    </lineage>
</organism>
<reference evidence="1 2" key="1">
    <citation type="submission" date="2015-01" db="EMBL/GenBank/DDBJ databases">
        <title>Genome Sequencing of Rickettsiales.</title>
        <authorList>
            <person name="Daugherty S.C."/>
            <person name="Su Q."/>
            <person name="Abolude K."/>
            <person name="Beier-Sexton M."/>
            <person name="Carlyon J.A."/>
            <person name="Carter R."/>
            <person name="Day N.P."/>
            <person name="Dumler S.J."/>
            <person name="Dyachenko V."/>
            <person name="Godinez A."/>
            <person name="Kurtti T.J."/>
            <person name="Lichay M."/>
            <person name="Mullins K.E."/>
            <person name="Ott S."/>
            <person name="Pappas-Brown V."/>
            <person name="Paris D.H."/>
            <person name="Patel P."/>
            <person name="Richards A.L."/>
            <person name="Sadzewicz L."/>
            <person name="Sears K."/>
            <person name="Seidman D."/>
            <person name="Sengamalay N."/>
            <person name="Stenos J."/>
            <person name="Tallon L.J."/>
            <person name="Vincent G."/>
            <person name="Fraser C.M."/>
            <person name="Munderloh U."/>
            <person name="Dunning-Hotopp J.C."/>
        </authorList>
    </citation>
    <scope>NUCLEOTIDE SEQUENCE [LARGE SCALE GENOMIC DNA]</scope>
    <source>
        <strain evidence="1 2">CRT53-1</strain>
    </source>
</reference>
<protein>
    <submittedName>
        <fullName evidence="1">Uncharacterized protein</fullName>
    </submittedName>
</protein>
<evidence type="ECO:0000313" key="2">
    <source>
        <dbReference type="Proteomes" id="UP000033722"/>
    </source>
</evidence>